<dbReference type="EMBL" id="SMOL01000043">
    <property type="protein sequence ID" value="KAB2634632.1"/>
    <property type="molecule type" value="Genomic_DNA"/>
</dbReference>
<evidence type="ECO:0000313" key="2">
    <source>
        <dbReference type="EMBL" id="KAB2634632.1"/>
    </source>
</evidence>
<feature type="region of interest" description="Disordered" evidence="1">
    <location>
        <begin position="63"/>
        <end position="96"/>
    </location>
</feature>
<sequence length="96" mass="10512">MDAIEIDRVISNVTPSTSIEESLPLVQEVAMQKELPSTSIQESVPVVQEDAVKIVAPSTSVPQIPEQEGNAASVRQLPIHPEVSTIKTKKQQTFYE</sequence>
<reference evidence="2 3" key="2">
    <citation type="submission" date="2019-11" db="EMBL/GenBank/DDBJ databases">
        <title>A de novo genome assembly of a pear dwarfing rootstock.</title>
        <authorList>
            <person name="Wang F."/>
            <person name="Wang J."/>
            <person name="Li S."/>
            <person name="Zhang Y."/>
            <person name="Fang M."/>
            <person name="Ma L."/>
            <person name="Zhao Y."/>
            <person name="Jiang S."/>
        </authorList>
    </citation>
    <scope>NUCLEOTIDE SEQUENCE [LARGE SCALE GENOMIC DNA]</scope>
    <source>
        <strain evidence="2">S2</strain>
        <tissue evidence="2">Leaf</tissue>
    </source>
</reference>
<evidence type="ECO:0000313" key="3">
    <source>
        <dbReference type="Proteomes" id="UP000327157"/>
    </source>
</evidence>
<evidence type="ECO:0000256" key="1">
    <source>
        <dbReference type="SAM" id="MobiDB-lite"/>
    </source>
</evidence>
<gene>
    <name evidence="2" type="ORF">D8674_038107</name>
</gene>
<organism evidence="2 3">
    <name type="scientific">Pyrus ussuriensis x Pyrus communis</name>
    <dbReference type="NCBI Taxonomy" id="2448454"/>
    <lineage>
        <taxon>Eukaryota</taxon>
        <taxon>Viridiplantae</taxon>
        <taxon>Streptophyta</taxon>
        <taxon>Embryophyta</taxon>
        <taxon>Tracheophyta</taxon>
        <taxon>Spermatophyta</taxon>
        <taxon>Magnoliopsida</taxon>
        <taxon>eudicotyledons</taxon>
        <taxon>Gunneridae</taxon>
        <taxon>Pentapetalae</taxon>
        <taxon>rosids</taxon>
        <taxon>fabids</taxon>
        <taxon>Rosales</taxon>
        <taxon>Rosaceae</taxon>
        <taxon>Amygdaloideae</taxon>
        <taxon>Maleae</taxon>
        <taxon>Pyrus</taxon>
    </lineage>
</organism>
<proteinExistence type="predicted"/>
<dbReference type="Proteomes" id="UP000327157">
    <property type="component" value="Unassembled WGS sequence"/>
</dbReference>
<comment type="caution">
    <text evidence="2">The sequence shown here is derived from an EMBL/GenBank/DDBJ whole genome shotgun (WGS) entry which is preliminary data.</text>
</comment>
<accession>A0A5N5I879</accession>
<name>A0A5N5I879_9ROSA</name>
<protein>
    <submittedName>
        <fullName evidence="2">Uncharacterized protein</fullName>
    </submittedName>
</protein>
<reference evidence="2 3" key="1">
    <citation type="submission" date="2019-09" db="EMBL/GenBank/DDBJ databases">
        <authorList>
            <person name="Ou C."/>
        </authorList>
    </citation>
    <scope>NUCLEOTIDE SEQUENCE [LARGE SCALE GENOMIC DNA]</scope>
    <source>
        <strain evidence="2">S2</strain>
        <tissue evidence="2">Leaf</tissue>
    </source>
</reference>
<keyword evidence="3" id="KW-1185">Reference proteome</keyword>
<dbReference type="AlphaFoldDB" id="A0A5N5I879"/>